<evidence type="ECO:0000313" key="2">
    <source>
        <dbReference type="Proteomes" id="UP000000496"/>
    </source>
</evidence>
<gene>
    <name evidence="1" type="ordered locus">SNE_A03700</name>
</gene>
<accession>F8L6B7</accession>
<dbReference type="eggNOG" id="ENOG5033S13">
    <property type="taxonomic scope" value="Bacteria"/>
</dbReference>
<dbReference type="STRING" id="331113.SNE_A03700"/>
<sequence length="559" mass="63767">MAIRVSNEFSTRLQKVEIGQDAPIVNWEKSRIVTPGDVLGYQTDMGLKLVTENPIQIFRQGPESQGLFFEGKRVVAGTVTEQIQTPTKRSHEKKSTHIQYDKTRVKQKGADFEVDSENYREHVNYDGGHIIDHKFSAENSHTFEANYFPQHFYYNQTLKEFLVKASRCDAFVEIPLYTLNPPKIGVLGQKGKYHPIPAAIIFIQIKNKKIRNIYCFPNNNIDYKKLSKRIQKSKSETLSSYFRLDPALHQLFFPAIIEATAEKKQISREGKFRALIDDVTLGMSLTECADDINLITRLCSDVLHGEKVDPKLCLTTPHFDQIKKEPLCLPFNLLGEYLVRYSLRNALKSEVISINSRLIIANVIIDFIENHHQVSDDALDFIETLSPEFHRTLKDLTAIAQHMNEEELLFFINTVLRLSSPFCHDFMMEGRDDLFDACNLDGFLRQTGNLLKLYLKRFSIADLDKEKGHLMIDILGSAQSSLEYLIETGYPEECFEDLLPILSEAAKGALELLERESKGGFRAEFQTGPNNVQMVRTSTGYLEAKLSCLVLDEESSSSE</sequence>
<protein>
    <submittedName>
        <fullName evidence="1">Uncharacterized protein</fullName>
    </submittedName>
</protein>
<reference key="1">
    <citation type="journal article" date="2011" name="Mol. Biol. Evol.">
        <title>Unity in variety -- the pan-genome of the Chlamydiae.</title>
        <authorList>
            <person name="Collingro A."/>
            <person name="Tischler P."/>
            <person name="Weinmaier T."/>
            <person name="Penz T."/>
            <person name="Heinz E."/>
            <person name="Brunham R.C."/>
            <person name="Read T.D."/>
            <person name="Bavoil P.M."/>
            <person name="Sachse K."/>
            <person name="Kahane S."/>
            <person name="Friedman M.G."/>
            <person name="Rattei T."/>
            <person name="Myers G.S.A."/>
            <person name="Horn M."/>
        </authorList>
    </citation>
    <scope>NUCLEOTIDE SEQUENCE</scope>
    <source>
        <strain>Z</strain>
    </source>
</reference>
<dbReference type="HOGENOM" id="CLU_487362_0_0_0"/>
<dbReference type="OrthoDB" id="9824291at2"/>
<organism evidence="1 2">
    <name type="scientific">Simkania negevensis (strain ATCC VR-1471 / DSM 27360 / Z)</name>
    <dbReference type="NCBI Taxonomy" id="331113"/>
    <lineage>
        <taxon>Bacteria</taxon>
        <taxon>Pseudomonadati</taxon>
        <taxon>Chlamydiota</taxon>
        <taxon>Chlamydiia</taxon>
        <taxon>Parachlamydiales</taxon>
        <taxon>Simkaniaceae</taxon>
        <taxon>Simkania</taxon>
    </lineage>
</organism>
<proteinExistence type="predicted"/>
<reference evidence="1 2" key="2">
    <citation type="journal article" date="2011" name="Mol. Biol. Evol.">
        <title>Unity in variety--the pan-genome of the Chlamydiae.</title>
        <authorList>
            <person name="Collingro A."/>
            <person name="Tischler P."/>
            <person name="Weinmaier T."/>
            <person name="Penz T."/>
            <person name="Heinz E."/>
            <person name="Brunham R.C."/>
            <person name="Read T.D."/>
            <person name="Bavoil P.M."/>
            <person name="Sachse K."/>
            <person name="Kahane S."/>
            <person name="Friedman M.G."/>
            <person name="Rattei T."/>
            <person name="Myers G.S."/>
            <person name="Horn M."/>
        </authorList>
    </citation>
    <scope>NUCLEOTIDE SEQUENCE [LARGE SCALE GENOMIC DNA]</scope>
    <source>
        <strain evidence="2">ATCC VR-1471 / Z</strain>
    </source>
</reference>
<dbReference type="RefSeq" id="WP_013942714.1">
    <property type="nucleotide sequence ID" value="NC_015713.1"/>
</dbReference>
<dbReference type="AlphaFoldDB" id="F8L6B7"/>
<name>F8L6B7_SIMNZ</name>
<evidence type="ECO:0000313" key="1">
    <source>
        <dbReference type="EMBL" id="CCB88247.1"/>
    </source>
</evidence>
<dbReference type="Proteomes" id="UP000000496">
    <property type="component" value="Chromosome gsn.131"/>
</dbReference>
<keyword evidence="2" id="KW-1185">Reference proteome</keyword>
<dbReference type="KEGG" id="sng:SNE_A03700"/>
<dbReference type="EMBL" id="FR872582">
    <property type="protein sequence ID" value="CCB88247.1"/>
    <property type="molecule type" value="Genomic_DNA"/>
</dbReference>